<dbReference type="AlphaFoldDB" id="A0A857DJD0"/>
<name>A0A857DJD0_9FIRM</name>
<organism evidence="1 2">
    <name type="scientific">Dehalobacter restrictus</name>
    <dbReference type="NCBI Taxonomy" id="55583"/>
    <lineage>
        <taxon>Bacteria</taxon>
        <taxon>Bacillati</taxon>
        <taxon>Bacillota</taxon>
        <taxon>Clostridia</taxon>
        <taxon>Eubacteriales</taxon>
        <taxon>Desulfitobacteriaceae</taxon>
        <taxon>Dehalobacter</taxon>
    </lineage>
</organism>
<dbReference type="Pfam" id="PF19553">
    <property type="entry name" value="DUF6076"/>
    <property type="match status" value="1"/>
</dbReference>
<dbReference type="RefSeq" id="WP_158208524.1">
    <property type="nucleotide sequence ID" value="NZ_CP046996.1"/>
</dbReference>
<protein>
    <submittedName>
        <fullName evidence="1">Uncharacterized protein</fullName>
    </submittedName>
</protein>
<evidence type="ECO:0000313" key="2">
    <source>
        <dbReference type="Proteomes" id="UP000430508"/>
    </source>
</evidence>
<accession>A0A857DJD0</accession>
<proteinExistence type="predicted"/>
<gene>
    <name evidence="1" type="ORF">GQ588_12820</name>
</gene>
<reference evidence="1 2" key="1">
    <citation type="submission" date="2019-12" db="EMBL/GenBank/DDBJ databases">
        <title>Sequence classification of anaerobic respiratory reductive dehalogenases: First we see many, then we see few.</title>
        <authorList>
            <person name="Molenda O."/>
            <person name="Puentes Jacome L.A."/>
            <person name="Cao X."/>
            <person name="Nesbo C.L."/>
            <person name="Tang S."/>
            <person name="Morson N."/>
            <person name="Patron J."/>
            <person name="Lomheim L."/>
            <person name="Wishart D.S."/>
            <person name="Edwards E.A."/>
        </authorList>
    </citation>
    <scope>NUCLEOTIDE SEQUENCE [LARGE SCALE GENOMIC DNA]</scope>
    <source>
        <strain evidence="1 2">12DCA</strain>
    </source>
</reference>
<dbReference type="InterPro" id="IPR045722">
    <property type="entry name" value="DUF6076"/>
</dbReference>
<evidence type="ECO:0000313" key="1">
    <source>
        <dbReference type="EMBL" id="QHA01460.1"/>
    </source>
</evidence>
<sequence length="349" mass="40544">MKANAYDQFSVLFWEGNVMLGGDESFLLGQITTDFLNLDEQILTEIDTHVREFSKEMRVLFKNKNSGTVISVQEKLNAVWDVIFALPFYRDLPLDIRTAYNLFPMLLADKQQWGEAFRDGSEVNKMFMEFLDKMEYFAESIRNFRGQISGMLELYFESLTRRNSEAYAGAYTKYYRDMVDAGVLLFGDLPFEQGFPVKVRFTSLSHPEDKGKPMMAEESEFSYLSHFLYTDFYRGLIAGNMPRRCHNCGRYFLLNKGYDTCYCNNVAPGETEKTCRKVGAHKKEARKEGKTPARLEYDKIYNRLKTRRARGKLSVDEWNAAVALALEYKDKAETGKISDFVLRKIYDKM</sequence>
<dbReference type="Proteomes" id="UP000430508">
    <property type="component" value="Chromosome"/>
</dbReference>
<dbReference type="EMBL" id="CP046996">
    <property type="protein sequence ID" value="QHA01460.1"/>
    <property type="molecule type" value="Genomic_DNA"/>
</dbReference>